<dbReference type="Pfam" id="PF07992">
    <property type="entry name" value="Pyr_redox_2"/>
    <property type="match status" value="1"/>
</dbReference>
<keyword evidence="2" id="KW-0560">Oxidoreductase</keyword>
<proteinExistence type="predicted"/>
<sequence length="305" mass="32921">MKDLIIIGGGAAGITAGIYAARKYIDALLITSDFTGQIGKSSWVENYPGLKKITGLDLIKNFKEHLDMFPLEKKAFENIEKIEKTQGGFSVVTDEGAYETRALIIASGNIPRKLNVKNEDKFLGKGVSYCVTCDEAGYKGKTVAVTGGGNAGFEAAIELGRFCEKVYLLETADALAADMILQKEAEENNKIEIIVSVDILSFAGAETLEKVVFINKKTQETKELKIEGCFVEIGTCPNTDFVKGFLDLNEKGEIKVDPINFETSVPGCFAAGDVNNLPGKQIVIACGQGASALLSAYKYLNNNND</sequence>
<dbReference type="Gene3D" id="3.50.50.60">
    <property type="entry name" value="FAD/NAD(P)-binding domain"/>
    <property type="match status" value="2"/>
</dbReference>
<name>A0A0G0JPB9_9BACT</name>
<dbReference type="InterPro" id="IPR036188">
    <property type="entry name" value="FAD/NAD-bd_sf"/>
</dbReference>
<accession>A0A0G0JPB9</accession>
<dbReference type="Proteomes" id="UP000034022">
    <property type="component" value="Unassembled WGS sequence"/>
</dbReference>
<dbReference type="AlphaFoldDB" id="A0A0G0JPB9"/>
<dbReference type="PANTHER" id="PTHR48105">
    <property type="entry name" value="THIOREDOXIN REDUCTASE 1-RELATED-RELATED"/>
    <property type="match status" value="1"/>
</dbReference>
<evidence type="ECO:0000259" key="3">
    <source>
        <dbReference type="Pfam" id="PF07992"/>
    </source>
</evidence>
<dbReference type="PRINTS" id="PR00469">
    <property type="entry name" value="PNDRDTASEII"/>
</dbReference>
<dbReference type="EMBL" id="LBUU01000014">
    <property type="protein sequence ID" value="KKQ69418.1"/>
    <property type="molecule type" value="Genomic_DNA"/>
</dbReference>
<dbReference type="GO" id="GO:0016491">
    <property type="term" value="F:oxidoreductase activity"/>
    <property type="evidence" value="ECO:0007669"/>
    <property type="project" value="UniProtKB-KW"/>
</dbReference>
<dbReference type="SUPFAM" id="SSF51905">
    <property type="entry name" value="FAD/NAD(P)-binding domain"/>
    <property type="match status" value="1"/>
</dbReference>
<evidence type="ECO:0000313" key="4">
    <source>
        <dbReference type="EMBL" id="KKQ69418.1"/>
    </source>
</evidence>
<dbReference type="InterPro" id="IPR050097">
    <property type="entry name" value="Ferredoxin-NADP_redctase_2"/>
</dbReference>
<evidence type="ECO:0000256" key="2">
    <source>
        <dbReference type="ARBA" id="ARBA00023002"/>
    </source>
</evidence>
<keyword evidence="1" id="KW-0285">Flavoprotein</keyword>
<gene>
    <name evidence="4" type="ORF">US91_C0014G0009</name>
</gene>
<evidence type="ECO:0000313" key="5">
    <source>
        <dbReference type="Proteomes" id="UP000034022"/>
    </source>
</evidence>
<dbReference type="PRINTS" id="PR00368">
    <property type="entry name" value="FADPNR"/>
</dbReference>
<evidence type="ECO:0000256" key="1">
    <source>
        <dbReference type="ARBA" id="ARBA00022630"/>
    </source>
</evidence>
<reference evidence="4 5" key="1">
    <citation type="journal article" date="2015" name="Nature">
        <title>rRNA introns, odd ribosomes, and small enigmatic genomes across a large radiation of phyla.</title>
        <authorList>
            <person name="Brown C.T."/>
            <person name="Hug L.A."/>
            <person name="Thomas B.C."/>
            <person name="Sharon I."/>
            <person name="Castelle C.J."/>
            <person name="Singh A."/>
            <person name="Wilkins M.J."/>
            <person name="Williams K.H."/>
            <person name="Banfield J.F."/>
        </authorList>
    </citation>
    <scope>NUCLEOTIDE SEQUENCE [LARGE SCALE GENOMIC DNA]</scope>
</reference>
<protein>
    <submittedName>
        <fullName evidence="4">Thioredoxin-disulfide reductase</fullName>
    </submittedName>
</protein>
<dbReference type="InterPro" id="IPR023753">
    <property type="entry name" value="FAD/NAD-binding_dom"/>
</dbReference>
<feature type="domain" description="FAD/NAD(P)-binding" evidence="3">
    <location>
        <begin position="2"/>
        <end position="289"/>
    </location>
</feature>
<comment type="caution">
    <text evidence="4">The sequence shown here is derived from an EMBL/GenBank/DDBJ whole genome shotgun (WGS) entry which is preliminary data.</text>
</comment>
<organism evidence="4 5">
    <name type="scientific">Candidatus Falkowbacteria bacterium GW2011_GWE1_38_31</name>
    <dbReference type="NCBI Taxonomy" id="1618638"/>
    <lineage>
        <taxon>Bacteria</taxon>
        <taxon>Candidatus Falkowiibacteriota</taxon>
    </lineage>
</organism>